<evidence type="ECO:0000256" key="5">
    <source>
        <dbReference type="ARBA" id="ARBA00022989"/>
    </source>
</evidence>
<dbReference type="RefSeq" id="WP_319836036.1">
    <property type="nucleotide sequence ID" value="NZ_CP137624.1"/>
</dbReference>
<feature type="transmembrane region" description="Helical" evidence="7">
    <location>
        <begin position="383"/>
        <end position="402"/>
    </location>
</feature>
<dbReference type="PANTHER" id="PTHR43266:SF9">
    <property type="entry name" value="PERMEASE, MAJOR FACILITATOR SUPERFAMILY-RELATED"/>
    <property type="match status" value="1"/>
</dbReference>
<keyword evidence="5 7" id="KW-1133">Transmembrane helix</keyword>
<keyword evidence="4 7" id="KW-0812">Transmembrane</keyword>
<dbReference type="PRINTS" id="PR01988">
    <property type="entry name" value="EXPORTERBACE"/>
</dbReference>
<dbReference type="InterPro" id="IPR022324">
    <property type="entry name" value="Bacilysin_exporter_BacE_put"/>
</dbReference>
<feature type="transmembrane region" description="Helical" evidence="7">
    <location>
        <begin position="222"/>
        <end position="248"/>
    </location>
</feature>
<keyword evidence="2" id="KW-0813">Transport</keyword>
<dbReference type="PANTHER" id="PTHR43266">
    <property type="entry name" value="MACROLIDE-EFFLUX PROTEIN"/>
    <property type="match status" value="1"/>
</dbReference>
<feature type="transmembrane region" description="Helical" evidence="7">
    <location>
        <begin position="12"/>
        <end position="35"/>
    </location>
</feature>
<feature type="transmembrane region" description="Helical" evidence="7">
    <location>
        <begin position="315"/>
        <end position="342"/>
    </location>
</feature>
<reference evidence="8 9" key="1">
    <citation type="submission" date="2023-09" db="EMBL/GenBank/DDBJ databases">
        <authorList>
            <person name="Page C.A."/>
            <person name="Perez-Diaz I.M."/>
        </authorList>
    </citation>
    <scope>NUCLEOTIDE SEQUENCE [LARGE SCALE GENOMIC DNA]</scope>
    <source>
        <strain evidence="8 9">Ll15</strain>
    </source>
</reference>
<feature type="transmembrane region" description="Helical" evidence="7">
    <location>
        <begin position="354"/>
        <end position="377"/>
    </location>
</feature>
<proteinExistence type="predicted"/>
<keyword evidence="6 7" id="KW-0472">Membrane</keyword>
<dbReference type="Pfam" id="PF07690">
    <property type="entry name" value="MFS_1"/>
    <property type="match status" value="1"/>
</dbReference>
<evidence type="ECO:0000256" key="1">
    <source>
        <dbReference type="ARBA" id="ARBA00004651"/>
    </source>
</evidence>
<evidence type="ECO:0000313" key="8">
    <source>
        <dbReference type="EMBL" id="WPK10909.1"/>
    </source>
</evidence>
<keyword evidence="3" id="KW-1003">Cell membrane</keyword>
<feature type="transmembrane region" description="Helical" evidence="7">
    <location>
        <begin position="143"/>
        <end position="166"/>
    </location>
</feature>
<dbReference type="CDD" id="cd06173">
    <property type="entry name" value="MFS_MefA_like"/>
    <property type="match status" value="1"/>
</dbReference>
<dbReference type="EMBL" id="CP137624">
    <property type="protein sequence ID" value="WPK10909.1"/>
    <property type="molecule type" value="Genomic_DNA"/>
</dbReference>
<dbReference type="InterPro" id="IPR036259">
    <property type="entry name" value="MFS_trans_sf"/>
</dbReference>
<dbReference type="InterPro" id="IPR011701">
    <property type="entry name" value="MFS"/>
</dbReference>
<organism evidence="8 9">
    <name type="scientific">Lysinibacillus louembei</name>
    <dbReference type="NCBI Taxonomy" id="1470088"/>
    <lineage>
        <taxon>Bacteria</taxon>
        <taxon>Bacillati</taxon>
        <taxon>Bacillota</taxon>
        <taxon>Bacilli</taxon>
        <taxon>Bacillales</taxon>
        <taxon>Bacillaceae</taxon>
        <taxon>Lysinibacillus</taxon>
    </lineage>
</organism>
<evidence type="ECO:0000256" key="4">
    <source>
        <dbReference type="ARBA" id="ARBA00022692"/>
    </source>
</evidence>
<keyword evidence="9" id="KW-1185">Reference proteome</keyword>
<feature type="transmembrane region" description="Helical" evidence="7">
    <location>
        <begin position="103"/>
        <end position="131"/>
    </location>
</feature>
<feature type="transmembrane region" description="Helical" evidence="7">
    <location>
        <begin position="76"/>
        <end position="97"/>
    </location>
</feature>
<dbReference type="SUPFAM" id="SSF103473">
    <property type="entry name" value="MFS general substrate transporter"/>
    <property type="match status" value="1"/>
</dbReference>
<feature type="transmembrane region" description="Helical" evidence="7">
    <location>
        <begin position="254"/>
        <end position="277"/>
    </location>
</feature>
<evidence type="ECO:0000256" key="2">
    <source>
        <dbReference type="ARBA" id="ARBA00022448"/>
    </source>
</evidence>
<comment type="subcellular location">
    <subcellularLocation>
        <location evidence="1">Cell membrane</location>
        <topology evidence="1">Multi-pass membrane protein</topology>
    </subcellularLocation>
</comment>
<evidence type="ECO:0000256" key="7">
    <source>
        <dbReference type="SAM" id="Phobius"/>
    </source>
</evidence>
<evidence type="ECO:0000256" key="6">
    <source>
        <dbReference type="ARBA" id="ARBA00023136"/>
    </source>
</evidence>
<feature type="transmembrane region" description="Helical" evidence="7">
    <location>
        <begin position="47"/>
        <end position="69"/>
    </location>
</feature>
<name>A0ABZ0RV36_9BACI</name>
<feature type="transmembrane region" description="Helical" evidence="7">
    <location>
        <begin position="172"/>
        <end position="194"/>
    </location>
</feature>
<evidence type="ECO:0000313" key="9">
    <source>
        <dbReference type="Proteomes" id="UP001322664"/>
    </source>
</evidence>
<accession>A0ABZ0RV36</accession>
<sequence>MLSIREPAFSKDFALVVLGQIISILGAALLRFALSLYVLDITGRADIFAGLLALSSVPLLLSPIGGALADRFNRRNLMVVFDLISGIIICCLFLSLLMQQPSIVAIGIVMTLLALISAMYSPAVIASIPLLVADNKLEQANGIVQAIQALSQVAAPVLGGVLYAMLPFKTLVIVSAILFFCSALLEMFISIPFVKQAQPPSILKDLQLGFLYVGQHTFIVKCIVLAASLNLLLTPFFIVAVPIILRIAMQASDMLYGIAMGVIDFATIIGALSIGLFAKHLRMNRLYRWLFVIALLTMPIALTVTPSVLQHSFILSILIFIGCSIAIAMLITILSIFVITAVQKQTPNAHLGKVMAIITASAQCTAPLGQILYGIIFEVTQQTMYWSILLMSCAVLLLALLAKKMWSHTESEETL</sequence>
<feature type="transmembrane region" description="Helical" evidence="7">
    <location>
        <begin position="289"/>
        <end position="309"/>
    </location>
</feature>
<protein>
    <submittedName>
        <fullName evidence="8">MFS transporter</fullName>
    </submittedName>
</protein>
<gene>
    <name evidence="8" type="ORF">R6U77_13575</name>
</gene>
<dbReference type="Proteomes" id="UP001322664">
    <property type="component" value="Chromosome"/>
</dbReference>
<dbReference type="Gene3D" id="1.20.1250.20">
    <property type="entry name" value="MFS general substrate transporter like domains"/>
    <property type="match status" value="1"/>
</dbReference>
<evidence type="ECO:0000256" key="3">
    <source>
        <dbReference type="ARBA" id="ARBA00022475"/>
    </source>
</evidence>